<gene>
    <name evidence="1" type="ORF">DSO57_1005077</name>
</gene>
<accession>A0ACC2RMQ5</accession>
<name>A0ACC2RMQ5_9FUNG</name>
<evidence type="ECO:0000313" key="1">
    <source>
        <dbReference type="EMBL" id="KAJ9051367.1"/>
    </source>
</evidence>
<keyword evidence="2" id="KW-1185">Reference proteome</keyword>
<organism evidence="1 2">
    <name type="scientific">Entomophthora muscae</name>
    <dbReference type="NCBI Taxonomy" id="34485"/>
    <lineage>
        <taxon>Eukaryota</taxon>
        <taxon>Fungi</taxon>
        <taxon>Fungi incertae sedis</taxon>
        <taxon>Zoopagomycota</taxon>
        <taxon>Entomophthoromycotina</taxon>
        <taxon>Entomophthoromycetes</taxon>
        <taxon>Entomophthorales</taxon>
        <taxon>Entomophthoraceae</taxon>
        <taxon>Entomophthora</taxon>
    </lineage>
</organism>
<reference evidence="1" key="1">
    <citation type="submission" date="2022-04" db="EMBL/GenBank/DDBJ databases">
        <title>Genome of the entomopathogenic fungus Entomophthora muscae.</title>
        <authorList>
            <person name="Elya C."/>
            <person name="Lovett B.R."/>
            <person name="Lee E."/>
            <person name="Macias A.M."/>
            <person name="Hajek A.E."/>
            <person name="De Bivort B.L."/>
            <person name="Kasson M.T."/>
            <person name="De Fine Licht H.H."/>
            <person name="Stajich J.E."/>
        </authorList>
    </citation>
    <scope>NUCLEOTIDE SEQUENCE</scope>
    <source>
        <strain evidence="1">Berkeley</strain>
    </source>
</reference>
<proteinExistence type="predicted"/>
<comment type="caution">
    <text evidence="1">The sequence shown here is derived from an EMBL/GenBank/DDBJ whole genome shotgun (WGS) entry which is preliminary data.</text>
</comment>
<evidence type="ECO:0000313" key="2">
    <source>
        <dbReference type="Proteomes" id="UP001165960"/>
    </source>
</evidence>
<sequence>MPASAPNLPTNHPGKLFRIVYITLTGAIDTMIPAAGLWSWLPSCGGHCPQKTRPKLPLKTMGQPPKTGSLKVRIIVHDDPTTEDFSLVNLVQMMTSTITEIHDSEANNRNNQAAQSGTKVKVKTFPVVSERVKPNLKAIKSLKSKQKYFENKKFSQSEAAKLPADVDNRLVKAGSLENCYTSV</sequence>
<dbReference type="EMBL" id="QTSX02007113">
    <property type="protein sequence ID" value="KAJ9051367.1"/>
    <property type="molecule type" value="Genomic_DNA"/>
</dbReference>
<protein>
    <submittedName>
        <fullName evidence="1">Uncharacterized protein</fullName>
    </submittedName>
</protein>
<dbReference type="Proteomes" id="UP001165960">
    <property type="component" value="Unassembled WGS sequence"/>
</dbReference>